<dbReference type="RefSeq" id="XP_070882973.1">
    <property type="nucleotide sequence ID" value="XM_071034621.1"/>
</dbReference>
<keyword evidence="2" id="KW-1185">Reference proteome</keyword>
<dbReference type="GeneID" id="98149693"/>
<dbReference type="PANTHER" id="PTHR48419">
    <property type="entry name" value="SULFOTRANSFERASE DOMAIN-CONTAINING PROTEIN"/>
    <property type="match status" value="1"/>
</dbReference>
<comment type="caution">
    <text evidence="1">The sequence shown here is derived from an EMBL/GenBank/DDBJ whole genome shotgun (WGS) entry which is preliminary data.</text>
</comment>
<name>A0ABR4LHG7_9EURO</name>
<reference evidence="1 2" key="1">
    <citation type="submission" date="2024-07" db="EMBL/GenBank/DDBJ databases">
        <title>Section-level genome sequencing and comparative genomics of Aspergillus sections Usti and Cavernicolus.</title>
        <authorList>
            <consortium name="Lawrence Berkeley National Laboratory"/>
            <person name="Nybo J.L."/>
            <person name="Vesth T.C."/>
            <person name="Theobald S."/>
            <person name="Frisvad J.C."/>
            <person name="Larsen T.O."/>
            <person name="Kjaerboelling I."/>
            <person name="Rothschild-Mancinelli K."/>
            <person name="Lyhne E.K."/>
            <person name="Kogle M.E."/>
            <person name="Barry K."/>
            <person name="Clum A."/>
            <person name="Na H."/>
            <person name="Ledsgaard L."/>
            <person name="Lin J."/>
            <person name="Lipzen A."/>
            <person name="Kuo A."/>
            <person name="Riley R."/>
            <person name="Mondo S."/>
            <person name="Labutti K."/>
            <person name="Haridas S."/>
            <person name="Pangalinan J."/>
            <person name="Salamov A.A."/>
            <person name="Simmons B.A."/>
            <person name="Magnuson J.K."/>
            <person name="Chen J."/>
            <person name="Drula E."/>
            <person name="Henrissat B."/>
            <person name="Wiebenga A."/>
            <person name="Lubbers R.J."/>
            <person name="Gomes A.C."/>
            <person name="Macurrencykelacurrency M.R."/>
            <person name="Stajich J."/>
            <person name="Grigoriev I.V."/>
            <person name="Mortensen U.H."/>
            <person name="De Vries R.P."/>
            <person name="Baker S.E."/>
            <person name="Andersen M.R."/>
        </authorList>
    </citation>
    <scope>NUCLEOTIDE SEQUENCE [LARGE SCALE GENOMIC DNA]</scope>
    <source>
        <strain evidence="1 2">CBS 449.75</strain>
    </source>
</reference>
<evidence type="ECO:0000313" key="2">
    <source>
        <dbReference type="Proteomes" id="UP001610432"/>
    </source>
</evidence>
<protein>
    <recommendedName>
        <fullName evidence="3">Sulfotransferase domain-containing protein</fullName>
    </recommendedName>
</protein>
<proteinExistence type="predicted"/>
<gene>
    <name evidence="1" type="ORF">BJX67DRAFT_390278</name>
</gene>
<accession>A0ABR4LHG7</accession>
<dbReference type="SUPFAM" id="SSF52540">
    <property type="entry name" value="P-loop containing nucleoside triphosphate hydrolases"/>
    <property type="match status" value="1"/>
</dbReference>
<evidence type="ECO:0000313" key="1">
    <source>
        <dbReference type="EMBL" id="KAL2863994.1"/>
    </source>
</evidence>
<evidence type="ECO:0008006" key="3">
    <source>
        <dbReference type="Google" id="ProtNLM"/>
    </source>
</evidence>
<dbReference type="EMBL" id="JBFXLQ010000045">
    <property type="protein sequence ID" value="KAL2863994.1"/>
    <property type="molecule type" value="Genomic_DNA"/>
</dbReference>
<organism evidence="1 2">
    <name type="scientific">Aspergillus lucknowensis</name>
    <dbReference type="NCBI Taxonomy" id="176173"/>
    <lineage>
        <taxon>Eukaryota</taxon>
        <taxon>Fungi</taxon>
        <taxon>Dikarya</taxon>
        <taxon>Ascomycota</taxon>
        <taxon>Pezizomycotina</taxon>
        <taxon>Eurotiomycetes</taxon>
        <taxon>Eurotiomycetidae</taxon>
        <taxon>Eurotiales</taxon>
        <taxon>Aspergillaceae</taxon>
        <taxon>Aspergillus</taxon>
        <taxon>Aspergillus subgen. Nidulantes</taxon>
    </lineage>
</organism>
<dbReference type="InterPro" id="IPR053226">
    <property type="entry name" value="Pyrrolopyrazine_biosynth_F"/>
</dbReference>
<dbReference type="InterPro" id="IPR027417">
    <property type="entry name" value="P-loop_NTPase"/>
</dbReference>
<sequence length="354" mass="41010">MSPSNHAFLPAHSQSAKRVLLITYPRTASNLFIKMLALENQPNVVSNESGGYFFWDAFMKERKTVSRCRPIEQWSPEETVEIRQAFQRNFDYFEAMSQSASYQGKIFFAKEHTMWLADPAAVAQYLSNHDCQASSRLSIQVPNSYGAAGKFSPKNITIFPDAYLETWTLTFLIRHPALVFPSYYRALLDLEKEGFAEPDIIQPMLELHSTLAWTRLLYDWYCEQVQSNPGQNNGICFPILLDAQDVIHHPEIVLKYCELMDMSPERVKFTWQPEMSPHFVNGAVHKSPEAVMMATLNRSTSLLKERTPDTVDITLERAKWEVEFGESLAKRMEKWVKDAMPDYNYLWTRRLRVI</sequence>
<dbReference type="Proteomes" id="UP001610432">
    <property type="component" value="Unassembled WGS sequence"/>
</dbReference>
<dbReference type="PANTHER" id="PTHR48419:SF1">
    <property type="entry name" value="SULFOTRANSFERASE DOMAIN-CONTAINING PROTEIN"/>
    <property type="match status" value="1"/>
</dbReference>